<accession>A0AC35TWP2</accession>
<dbReference type="WBParaSite" id="RSKR_0000472250.1">
    <property type="protein sequence ID" value="RSKR_0000472250.1"/>
    <property type="gene ID" value="RSKR_0000472250"/>
</dbReference>
<evidence type="ECO:0000313" key="2">
    <source>
        <dbReference type="WBParaSite" id="RSKR_0000472250.1"/>
    </source>
</evidence>
<protein>
    <submittedName>
        <fullName evidence="2">C2H2-type domain-containing protein</fullName>
    </submittedName>
</protein>
<name>A0AC35TWP2_9BILA</name>
<proteinExistence type="predicted"/>
<sequence length="132" mass="15081">MTLGTKPPQPPIPFVTPMERISKLKAIAREHWKRRCLVCGIIFDTSLHFQEHMFIHDLVNACYLTVCEDDVTKCELPKFDDQSGSRNDTKNSIHISNGKLELLLSPSNNQPENDGRTKQAPNPKRRKTNGHF</sequence>
<evidence type="ECO:0000313" key="1">
    <source>
        <dbReference type="Proteomes" id="UP000095286"/>
    </source>
</evidence>
<dbReference type="Proteomes" id="UP000095286">
    <property type="component" value="Unplaced"/>
</dbReference>
<reference evidence="2" key="1">
    <citation type="submission" date="2016-11" db="UniProtKB">
        <authorList>
            <consortium name="WormBaseParasite"/>
        </authorList>
    </citation>
    <scope>IDENTIFICATION</scope>
    <source>
        <strain evidence="2">KR3021</strain>
    </source>
</reference>
<organism evidence="1 2">
    <name type="scientific">Rhabditophanes sp. KR3021</name>
    <dbReference type="NCBI Taxonomy" id="114890"/>
    <lineage>
        <taxon>Eukaryota</taxon>
        <taxon>Metazoa</taxon>
        <taxon>Ecdysozoa</taxon>
        <taxon>Nematoda</taxon>
        <taxon>Chromadorea</taxon>
        <taxon>Rhabditida</taxon>
        <taxon>Tylenchina</taxon>
        <taxon>Panagrolaimomorpha</taxon>
        <taxon>Strongyloidoidea</taxon>
        <taxon>Alloionematidae</taxon>
        <taxon>Rhabditophanes</taxon>
    </lineage>
</organism>